<dbReference type="EMBL" id="CM024795">
    <property type="protein sequence ID" value="KAG8001422.1"/>
    <property type="molecule type" value="Genomic_DNA"/>
</dbReference>
<reference evidence="1" key="1">
    <citation type="submission" date="2020-04" db="EMBL/GenBank/DDBJ databases">
        <title>A chromosome-scale assembly and high-density genetic map of the yellow drum (Nibea albiflora) genome.</title>
        <authorList>
            <person name="Xu D."/>
            <person name="Zhang W."/>
            <person name="Chen R."/>
            <person name="Tan P."/>
            <person name="Wang L."/>
            <person name="Song H."/>
            <person name="Tian L."/>
            <person name="Zhu Q."/>
            <person name="Wang B."/>
        </authorList>
    </citation>
    <scope>NUCLEOTIDE SEQUENCE</scope>
    <source>
        <strain evidence="1">ZJHYS-2018</strain>
    </source>
</reference>
<gene>
    <name evidence="1" type="primary">ALPK3.3</name>
    <name evidence="1" type="ORF">GBF38_007076</name>
</gene>
<protein>
    <submittedName>
        <fullName evidence="1">Alpha-protein kinase 3</fullName>
    </submittedName>
</protein>
<evidence type="ECO:0000313" key="1">
    <source>
        <dbReference type="EMBL" id="KAG8001422.1"/>
    </source>
</evidence>
<sequence length="1551" mass="170891">MGSRRTTHPSLGNGRSNSADDTNGSSRPSGCSYISNVRPENRSTLCSMMAQLTEETQPSFETTLKSKAVSENCNVKFSCVVTGHPAPQVIWYKDDVQLDRYCGLPKYEIFRNGQNHSLHIYNCTVEDAAMYQASATNIKGIVSCSGVLEVGEMNEFKIHQRYFAKIKQKAENRRREAEGKENQEPLRTISPDRTQRKRRSTMEAFLSTPSSTEDESSEESNQVVASETEARLQEATVEEAKEKLVPITNGAVSAIIKGQAISENGNKSEVHIYDSAQKIFTAHQPKTPFVKKKIKISNSAKVAKSDAPALPASEQRRAKDETSASSALACKEPVESVRNSVEVMEVENTVSSPVVDSDSRNVTEQHQRSDTEDVSLVEMPSKVEKDVTVASRKEQITALVLPAPLTSANHTVSGTECKEVAKIEKADGHKDTKENLESQNQSSHTTSALQDTLLQSSAAAVPQQTLRVAKEDVSKTEDVTVMDVDEKSYASTGASIAHRDVDSVNVLCESRTILPQRPCEQAGDQLPEKETSPCQQAVSVSQPALLSEVTQAHTKTNRNDAPVGLERPLNQCTMDAQPPQKTTSERETMTDDIKTPSLNRVLQAAIDKMTQDTWDHSRGSNESHAALFTDLQKSLVQSPDGGENTQGCNVSPTTQQSQVDTAIKTVEGTEIQVDEKIEGKEVDKLLVQSDSITPSEKIVEIETESATLHMIPNNEIDKTKDAEDKDRDVTIVENNVPISKMGEETHSELHNLKSDLSEPAFPLQTKTPDNTNVSQLQIKDFQEIQKPVTKVISVAELLRSQIKALESTLANSLTTIPIHADFVQQPTATSTETCKEIKDDDSKCKMEVKKSMPDRKTETSIDDAPPQNIKETLMEVYRQLNKTDQEQSQTPVTPIETSGQESNITILEHAKDKPVQGKDNKFIQKLSSEIKLNSKTERGITEALLDQYKMEEYNTKNNSLLSVQNLPTKSVVDTDTQENNLQRIQKDSSMVEELSRTDSLTSPTPEASPLLKRRNCVSPIPSATAQELASGARRKILVPKAKSEETTEATSPVNNQTQKREVSIQSSKLNPSLVNLSTSPSLSRRSPLLQLPGEQTPPLEKRSPLLNRKKMTTEIQAPSQQSTEEVHTPKTEEKPTDKDKHDPFKAPQVIRKIRAETFADASGHLKLWCQFFNVLSDSTIKCAGDETQVNLAIVQASCKDSGVYGCTIINEYGTDSTDCLLSADILTGMSLREDLGVGEEIEMTPLIFSKGVGDSGIWGNKFFGRIMMQESHIGDGCSHKVWRAKVIYGLEPVFESGNTCIIKARNPIAYGGKGEGGLIDRNLDITKQECKIQNLAREYCKIFSAEARVIEHFGPSLEVIPVYLMYRPANTVPYATVEADLTGVYQKYSALDHTGRIDMKTGSEVEQKCCALQHWIFQWTNGNLLLTQLEGVDTKITNVGISVKSTGHQGLSVEGNPKVFELFVSQHQCNYFCGLLSLRSLKAMDSLLTPMKPKSSKSPLLQRKMAAGSSSPQTGRKAAGSPRIPRKTEQDGRKTPTKQKAADAPQVVKTE</sequence>
<dbReference type="Proteomes" id="UP000805704">
    <property type="component" value="Chromosome 7"/>
</dbReference>
<accession>A0ACB7EI00</accession>
<keyword evidence="2" id="KW-1185">Reference proteome</keyword>
<keyword evidence="1" id="KW-0418">Kinase</keyword>
<comment type="caution">
    <text evidence="1">The sequence shown here is derived from an EMBL/GenBank/DDBJ whole genome shotgun (WGS) entry which is preliminary data.</text>
</comment>
<name>A0ACB7EI00_NIBAL</name>
<organism evidence="1 2">
    <name type="scientific">Nibea albiflora</name>
    <name type="common">Yellow drum</name>
    <name type="synonym">Corvina albiflora</name>
    <dbReference type="NCBI Taxonomy" id="240163"/>
    <lineage>
        <taxon>Eukaryota</taxon>
        <taxon>Metazoa</taxon>
        <taxon>Chordata</taxon>
        <taxon>Craniata</taxon>
        <taxon>Vertebrata</taxon>
        <taxon>Euteleostomi</taxon>
        <taxon>Actinopterygii</taxon>
        <taxon>Neopterygii</taxon>
        <taxon>Teleostei</taxon>
        <taxon>Neoteleostei</taxon>
        <taxon>Acanthomorphata</taxon>
        <taxon>Eupercaria</taxon>
        <taxon>Sciaenidae</taxon>
        <taxon>Nibea</taxon>
    </lineage>
</organism>
<evidence type="ECO:0000313" key="2">
    <source>
        <dbReference type="Proteomes" id="UP000805704"/>
    </source>
</evidence>
<proteinExistence type="predicted"/>
<keyword evidence="1" id="KW-0808">Transferase</keyword>